<dbReference type="AlphaFoldDB" id="A0A6G1I4M2"/>
<name>A0A6G1I4M2_9PEZI</name>
<keyword evidence="2" id="KW-0677">Repeat</keyword>
<dbReference type="OrthoDB" id="538223at2759"/>
<feature type="repeat" description="WD" evidence="3">
    <location>
        <begin position="43"/>
        <end position="74"/>
    </location>
</feature>
<dbReference type="Gene3D" id="2.130.10.10">
    <property type="entry name" value="YVTN repeat-like/Quinoprotein amine dehydrogenase"/>
    <property type="match status" value="2"/>
</dbReference>
<keyword evidence="5" id="KW-1185">Reference proteome</keyword>
<dbReference type="PANTHER" id="PTHR19848:SF8">
    <property type="entry name" value="F-BOX AND WD REPEAT DOMAIN CONTAINING 7"/>
    <property type="match status" value="1"/>
</dbReference>
<dbReference type="InterPro" id="IPR015943">
    <property type="entry name" value="WD40/YVTN_repeat-like_dom_sf"/>
</dbReference>
<reference evidence="4" key="1">
    <citation type="journal article" date="2020" name="Stud. Mycol.">
        <title>101 Dothideomycetes genomes: a test case for predicting lifestyles and emergence of pathogens.</title>
        <authorList>
            <person name="Haridas S."/>
            <person name="Albert R."/>
            <person name="Binder M."/>
            <person name="Bloem J."/>
            <person name="Labutti K."/>
            <person name="Salamov A."/>
            <person name="Andreopoulos B."/>
            <person name="Baker S."/>
            <person name="Barry K."/>
            <person name="Bills G."/>
            <person name="Bluhm B."/>
            <person name="Cannon C."/>
            <person name="Castanera R."/>
            <person name="Culley D."/>
            <person name="Daum C."/>
            <person name="Ezra D."/>
            <person name="Gonzalez J."/>
            <person name="Henrissat B."/>
            <person name="Kuo A."/>
            <person name="Liang C."/>
            <person name="Lipzen A."/>
            <person name="Lutzoni F."/>
            <person name="Magnuson J."/>
            <person name="Mondo S."/>
            <person name="Nolan M."/>
            <person name="Ohm R."/>
            <person name="Pangilinan J."/>
            <person name="Park H.-J."/>
            <person name="Ramirez L."/>
            <person name="Alfaro M."/>
            <person name="Sun H."/>
            <person name="Tritt A."/>
            <person name="Yoshinaga Y."/>
            <person name="Zwiers L.-H."/>
            <person name="Turgeon B."/>
            <person name="Goodwin S."/>
            <person name="Spatafora J."/>
            <person name="Crous P."/>
            <person name="Grigoriev I."/>
        </authorList>
    </citation>
    <scope>NUCLEOTIDE SEQUENCE</scope>
    <source>
        <strain evidence="4">CBS 262.69</strain>
    </source>
</reference>
<feature type="repeat" description="WD" evidence="3">
    <location>
        <begin position="109"/>
        <end position="140"/>
    </location>
</feature>
<evidence type="ECO:0000313" key="5">
    <source>
        <dbReference type="Proteomes" id="UP000799640"/>
    </source>
</evidence>
<proteinExistence type="predicted"/>
<dbReference type="EMBL" id="ML996690">
    <property type="protein sequence ID" value="KAF2403222.1"/>
    <property type="molecule type" value="Genomic_DNA"/>
</dbReference>
<evidence type="ECO:0000256" key="1">
    <source>
        <dbReference type="ARBA" id="ARBA00022574"/>
    </source>
</evidence>
<gene>
    <name evidence="4" type="ORF">EJ06DRAFT_547490</name>
</gene>
<protein>
    <submittedName>
        <fullName evidence="4">WD40 repeat-like protein</fullName>
    </submittedName>
</protein>
<evidence type="ECO:0000256" key="2">
    <source>
        <dbReference type="ARBA" id="ARBA00022737"/>
    </source>
</evidence>
<dbReference type="Pfam" id="PF00400">
    <property type="entry name" value="WD40"/>
    <property type="match status" value="3"/>
</dbReference>
<dbReference type="Proteomes" id="UP000799640">
    <property type="component" value="Unassembled WGS sequence"/>
</dbReference>
<organism evidence="4 5">
    <name type="scientific">Trichodelitschia bisporula</name>
    <dbReference type="NCBI Taxonomy" id="703511"/>
    <lineage>
        <taxon>Eukaryota</taxon>
        <taxon>Fungi</taxon>
        <taxon>Dikarya</taxon>
        <taxon>Ascomycota</taxon>
        <taxon>Pezizomycotina</taxon>
        <taxon>Dothideomycetes</taxon>
        <taxon>Dothideomycetes incertae sedis</taxon>
        <taxon>Phaeotrichales</taxon>
        <taxon>Phaeotrichaceae</taxon>
        <taxon>Trichodelitschia</taxon>
    </lineage>
</organism>
<dbReference type="InterPro" id="IPR036322">
    <property type="entry name" value="WD40_repeat_dom_sf"/>
</dbReference>
<dbReference type="SMART" id="SM00320">
    <property type="entry name" value="WD40"/>
    <property type="match status" value="3"/>
</dbReference>
<dbReference type="SUPFAM" id="SSF50978">
    <property type="entry name" value="WD40 repeat-like"/>
    <property type="match status" value="1"/>
</dbReference>
<evidence type="ECO:0000256" key="3">
    <source>
        <dbReference type="PROSITE-ProRule" id="PRU00221"/>
    </source>
</evidence>
<dbReference type="PROSITE" id="PS50082">
    <property type="entry name" value="WD_REPEATS_2"/>
    <property type="match status" value="2"/>
</dbReference>
<dbReference type="PANTHER" id="PTHR19848">
    <property type="entry name" value="WD40 REPEAT PROTEIN"/>
    <property type="match status" value="1"/>
</dbReference>
<keyword evidence="1 3" id="KW-0853">WD repeat</keyword>
<evidence type="ECO:0000313" key="4">
    <source>
        <dbReference type="EMBL" id="KAF2403222.1"/>
    </source>
</evidence>
<dbReference type="InterPro" id="IPR001680">
    <property type="entry name" value="WD40_rpt"/>
</dbReference>
<sequence length="208" mass="22637">MGLRLGKGATDASLPRARHWEDSLLAGQQAAGVIPDTGEPFYVAFSPDGKQLASGPYHGDIELWDTGSGKMLHTLRPKWHIDNLLRAPFSPDSKQLATVSSDTYEPFRVVFSPDGKQLASGPSHGGIKLWDTGSGKVLHTLSSNGGIHRSLRAAPFSPHGRHLATVSYYEGITVWDTGSRKVLQKMKADADEPFDVVFSPDDRIYAKL</sequence>
<accession>A0A6G1I4M2</accession>